<keyword evidence="4 12" id="KW-0812">Transmembrane</keyword>
<keyword evidence="8 13" id="KW-0175">Coiled coil</keyword>
<evidence type="ECO:0000256" key="13">
    <source>
        <dbReference type="SAM" id="Coils"/>
    </source>
</evidence>
<sequence length="610" mass="66185">MISGTSRGALASLSRRSTGLSIRSVSNSARLFTIEQKGGSTIQTSPSPAASAASAAANAAAASAASSAATSTLAVKSTPGLSPVPPKAGDLPPPPPPPKAKKSTSLTGLLLKTFLFLSVVYGGTLYAATKNDTILDFVIDNNLPYHEELIDLIETGSLDDVEKKWSEIKAYFSDVEFKLPTKEDLEDLKSKIEEKTKFDSPNFSIPKKEVNEEVVVTTPIEGTPGQQLQKPVELAQKAVTHLPLLKLSSGSSAEDSVRKTVDSFNDLIKSIDVTHLSPSSSALIKSINDNINILENKLNKLSASFNEELSSQLKVSQTEVLANYTKKELELTENFLHQFNTEKVQLERKLNQQLVQEIESAKETISQAAVNAVTLMRIETTKNFDKLVKDQIDQERDGRLKNLANVNTRLESVEKFIVDLEGQLVQNHKKTEVQKALSKLKAVIFNSSNGSKPQLLGPYVDALAKAVSSTDDELLKLSVADLASVAANESTHSILSSSQLLSRWEQLLPELRSASLLPPNAGLLGHLSSILFSKLLLSTKGSKPDGKDIESVIGRVEQSLTRGELDAAVEDVASLKGWSRKLADDWVIEGRKRLEVEFLLNLIDSEARVL</sequence>
<evidence type="ECO:0000256" key="7">
    <source>
        <dbReference type="ARBA" id="ARBA00022989"/>
    </source>
</evidence>
<keyword evidence="9 12" id="KW-0496">Mitochondrion</keyword>
<accession>A0A9P0VXT7</accession>
<evidence type="ECO:0000256" key="8">
    <source>
        <dbReference type="ARBA" id="ARBA00023054"/>
    </source>
</evidence>
<evidence type="ECO:0000256" key="9">
    <source>
        <dbReference type="ARBA" id="ARBA00023128"/>
    </source>
</evidence>
<evidence type="ECO:0000256" key="14">
    <source>
        <dbReference type="SAM" id="MobiDB-lite"/>
    </source>
</evidence>
<keyword evidence="7" id="KW-1133">Transmembrane helix</keyword>
<reference evidence="15" key="1">
    <citation type="submission" date="2022-03" db="EMBL/GenBank/DDBJ databases">
        <authorList>
            <person name="Legras J.-L."/>
            <person name="Devillers H."/>
            <person name="Grondin C."/>
        </authorList>
    </citation>
    <scope>NUCLEOTIDE SEQUENCE</scope>
    <source>
        <strain evidence="15">CLIB 1423</strain>
    </source>
</reference>
<evidence type="ECO:0000256" key="10">
    <source>
        <dbReference type="ARBA" id="ARBA00023136"/>
    </source>
</evidence>
<comment type="similarity">
    <text evidence="2 12">Belongs to the MICOS complex subunit Mic60 family.</text>
</comment>
<dbReference type="Pfam" id="PF09731">
    <property type="entry name" value="Mitofilin"/>
    <property type="match status" value="1"/>
</dbReference>
<evidence type="ECO:0000256" key="6">
    <source>
        <dbReference type="ARBA" id="ARBA00022946"/>
    </source>
</evidence>
<feature type="coiled-coil region" evidence="13">
    <location>
        <begin position="336"/>
        <end position="371"/>
    </location>
</feature>
<evidence type="ECO:0000313" key="16">
    <source>
        <dbReference type="Proteomes" id="UP000837801"/>
    </source>
</evidence>
<dbReference type="GO" id="GO:0042407">
    <property type="term" value="P:cristae formation"/>
    <property type="evidence" value="ECO:0007669"/>
    <property type="project" value="TreeGrafter"/>
</dbReference>
<evidence type="ECO:0000256" key="11">
    <source>
        <dbReference type="ARBA" id="ARBA00025571"/>
    </source>
</evidence>
<evidence type="ECO:0000256" key="5">
    <source>
        <dbReference type="ARBA" id="ARBA00022792"/>
    </source>
</evidence>
<proteinExistence type="inferred from homology"/>
<evidence type="ECO:0000256" key="3">
    <source>
        <dbReference type="ARBA" id="ARBA00018116"/>
    </source>
</evidence>
<organism evidence="15 16">
    <name type="scientific">[Candida] railenensis</name>
    <dbReference type="NCBI Taxonomy" id="45579"/>
    <lineage>
        <taxon>Eukaryota</taxon>
        <taxon>Fungi</taxon>
        <taxon>Dikarya</taxon>
        <taxon>Ascomycota</taxon>
        <taxon>Saccharomycotina</taxon>
        <taxon>Pichiomycetes</taxon>
        <taxon>Debaryomycetaceae</taxon>
        <taxon>Kurtzmaniella</taxon>
    </lineage>
</organism>
<keyword evidence="10" id="KW-0472">Membrane</keyword>
<evidence type="ECO:0000256" key="2">
    <source>
        <dbReference type="ARBA" id="ARBA00010877"/>
    </source>
</evidence>
<name>A0A9P0VXT7_9ASCO</name>
<protein>
    <recommendedName>
        <fullName evidence="3 12">MICOS complex subunit MIC60</fullName>
    </recommendedName>
    <alternativeName>
        <fullName evidence="12">Mitofilin</fullName>
    </alternativeName>
</protein>
<comment type="subcellular location">
    <subcellularLocation>
        <location evidence="1 12">Mitochondrion inner membrane</location>
        <topology evidence="1 12">Single-pass membrane protein</topology>
    </subcellularLocation>
</comment>
<dbReference type="OrthoDB" id="10261039at2759"/>
<keyword evidence="5 12" id="KW-0999">Mitochondrion inner membrane</keyword>
<dbReference type="PANTHER" id="PTHR15415">
    <property type="entry name" value="MITOFILIN"/>
    <property type="match status" value="1"/>
</dbReference>
<evidence type="ECO:0000256" key="12">
    <source>
        <dbReference type="RuleBase" id="RU363000"/>
    </source>
</evidence>
<keyword evidence="16" id="KW-1185">Reference proteome</keyword>
<dbReference type="PANTHER" id="PTHR15415:SF7">
    <property type="entry name" value="MICOS COMPLEX SUBUNIT MIC60"/>
    <property type="match status" value="1"/>
</dbReference>
<gene>
    <name evidence="15" type="ORF">CLIB1423_04S06612</name>
</gene>
<comment type="subunit">
    <text evidence="12">Component of the mitochondrial contact site and cristae organizing system (MICOS) complex.</text>
</comment>
<comment type="function">
    <text evidence="11">Component of the MICOS complex, a large protein complex of the mitochondrial inner membrane that plays crucial roles in the maintenance of crista junctions, inner membrane architecture, and formation of contact sites to the outer membrane. Plays a role in keeping cristae membranes connected to the inner boundary membrane. Also promotes protein import via the mitochondrial intermembrane space assembly (MIA) pathway.</text>
</comment>
<feature type="compositionally biased region" description="Pro residues" evidence="14">
    <location>
        <begin position="82"/>
        <end position="98"/>
    </location>
</feature>
<evidence type="ECO:0000256" key="1">
    <source>
        <dbReference type="ARBA" id="ARBA00004434"/>
    </source>
</evidence>
<feature type="region of interest" description="Disordered" evidence="14">
    <location>
        <begin position="76"/>
        <end position="103"/>
    </location>
</feature>
<evidence type="ECO:0000256" key="4">
    <source>
        <dbReference type="ARBA" id="ARBA00022692"/>
    </source>
</evidence>
<comment type="caution">
    <text evidence="15">The sequence shown here is derived from an EMBL/GenBank/DDBJ whole genome shotgun (WGS) entry which is preliminary data.</text>
</comment>
<dbReference type="AlphaFoldDB" id="A0A9P0VXT7"/>
<evidence type="ECO:0000313" key="15">
    <source>
        <dbReference type="EMBL" id="CAH2351816.1"/>
    </source>
</evidence>
<keyword evidence="6" id="KW-0809">Transit peptide</keyword>
<dbReference type="InterPro" id="IPR019133">
    <property type="entry name" value="MIC60"/>
</dbReference>
<dbReference type="EMBL" id="CAKXYY010000004">
    <property type="protein sequence ID" value="CAH2351816.1"/>
    <property type="molecule type" value="Genomic_DNA"/>
</dbReference>
<dbReference type="Proteomes" id="UP000837801">
    <property type="component" value="Unassembled WGS sequence"/>
</dbReference>
<dbReference type="GO" id="GO:0061617">
    <property type="term" value="C:MICOS complex"/>
    <property type="evidence" value="ECO:0007669"/>
    <property type="project" value="TreeGrafter"/>
</dbReference>